<dbReference type="eggNOG" id="COG3893">
    <property type="taxonomic scope" value="Bacteria"/>
</dbReference>
<dbReference type="InterPro" id="IPR038726">
    <property type="entry name" value="PDDEXK_AddAB-type"/>
</dbReference>
<dbReference type="GO" id="GO:0004386">
    <property type="term" value="F:helicase activity"/>
    <property type="evidence" value="ECO:0007669"/>
    <property type="project" value="UniProtKB-KW"/>
</dbReference>
<dbReference type="AlphaFoldDB" id="A1VPC4"/>
<name>A1VPC4_POLNA</name>
<dbReference type="STRING" id="365044.Pnap_2194"/>
<evidence type="ECO:0000259" key="1">
    <source>
        <dbReference type="Pfam" id="PF12705"/>
    </source>
</evidence>
<keyword evidence="2" id="KW-0347">Helicase</keyword>
<dbReference type="RefSeq" id="WP_011801580.1">
    <property type="nucleotide sequence ID" value="NC_008781.1"/>
</dbReference>
<dbReference type="EC" id="3.1.11.5" evidence="2"/>
<dbReference type="OrthoDB" id="9761147at2"/>
<dbReference type="GO" id="GO:0008854">
    <property type="term" value="F:exodeoxyribonuclease V activity"/>
    <property type="evidence" value="ECO:0007669"/>
    <property type="project" value="UniProtKB-EC"/>
</dbReference>
<dbReference type="Gene3D" id="3.90.320.10">
    <property type="match status" value="1"/>
</dbReference>
<protein>
    <submittedName>
        <fullName evidence="2">DNA helicase/exodeoxyribonuclease V, subunit B</fullName>
        <ecNumber evidence="2">3.1.11.5</ecNumber>
    </submittedName>
</protein>
<keyword evidence="3" id="KW-1185">Reference proteome</keyword>
<feature type="domain" description="PD-(D/E)XK endonuclease-like" evidence="1">
    <location>
        <begin position="599"/>
        <end position="848"/>
    </location>
</feature>
<evidence type="ECO:0000313" key="3">
    <source>
        <dbReference type="Proteomes" id="UP000000644"/>
    </source>
</evidence>
<sequence>MPLSSSPQPADTAVSVAARCWHQAMRRLAEIIASRGLHPSEVVVLLPYAQLIQQARQTWADNAGGTFFVPRFETTMNWATGLGGTLGMFTPSGVDLRMDVSVDMLTAASLLGQAGLAAQQDALAGRLVESAWSLARVAASVLPAERQAWSESLAEALGVGLDSPVLALEAAVGRIALAWVAASGYASDRLFQAEPALLVVVEGFQVEPVNEALKLHFGERALSIALCLPEDEPDRPGAPQPSLHAALDDEDEAARAAACVLAHLAQGRSPVALIAQDRQLTRRVAAMLARRGIAMRDETGWKLSTSRAAASLMGLLRALPWDVSTDAVLDWLKNAPAFASGTVTAAETEVRKFGVRAWRDLPAAPLEALAVAQPLARQVNQLRDSLSRPRPLAAWLRDLRAALQSAGQWELLASDEAGQRVLDVLRLHEGADIEFEDAPAMKLREFTSWVNQALEAQTFSPEHPAAEQVVILPLAQLLGRAMQAVVLPGCDEIRLPVSPEPPGQWTPGQRELLGLPSREALARVARQAWDYTLQLPHVDLLWRTSEAGEHLMPSGFVQEILLSRSLAADRAGDPRRLRAVAACPTLRPLPTGEALPVRRLSASSYGDLRACPYRFFALRQLGLHESDELESELGKRDFGNWLHNLLCRFHEALKEAPAHDLPARIAMINVAAEQAAKELGLSHSEFLPFAAAWTPVRDGYLAWLAGHEATGARFDMAEQWLDMPLGSELTLIGKIDRMDRLPGGELLLIDYKTEPRATTAERIKNGLEDSQLAFYAALVADDTLGAAYVNLGEKEPTRSYDQPDIVALRDALIDGILSDMARIAEGAPLPALGEGKACDYCAARGLCRKDFWSEP</sequence>
<dbReference type="InterPro" id="IPR027417">
    <property type="entry name" value="P-loop_NTPase"/>
</dbReference>
<accession>A1VPC4</accession>
<dbReference type="eggNOG" id="COG2887">
    <property type="taxonomic scope" value="Bacteria"/>
</dbReference>
<dbReference type="Pfam" id="PF12705">
    <property type="entry name" value="PDDEXK_1"/>
    <property type="match status" value="1"/>
</dbReference>
<dbReference type="SUPFAM" id="SSF52540">
    <property type="entry name" value="P-loop containing nucleoside triphosphate hydrolases"/>
    <property type="match status" value="1"/>
</dbReference>
<gene>
    <name evidence="2" type="ordered locus">Pnap_2194</name>
</gene>
<reference evidence="3" key="1">
    <citation type="journal article" date="2009" name="Environ. Microbiol.">
        <title>The genome of Polaromonas naphthalenivorans strain CJ2, isolated from coal tar-contaminated sediment, reveals physiological and metabolic versatility and evolution through extensive horizontal gene transfer.</title>
        <authorList>
            <person name="Yagi J.M."/>
            <person name="Sims D."/>
            <person name="Brettin T."/>
            <person name="Bruce D."/>
            <person name="Madsen E.L."/>
        </authorList>
    </citation>
    <scope>NUCLEOTIDE SEQUENCE [LARGE SCALE GENOMIC DNA]</scope>
    <source>
        <strain evidence="3">CJ2</strain>
    </source>
</reference>
<dbReference type="Proteomes" id="UP000000644">
    <property type="component" value="Chromosome"/>
</dbReference>
<proteinExistence type="predicted"/>
<organism evidence="2 3">
    <name type="scientific">Polaromonas naphthalenivorans (strain CJ2)</name>
    <dbReference type="NCBI Taxonomy" id="365044"/>
    <lineage>
        <taxon>Bacteria</taxon>
        <taxon>Pseudomonadati</taxon>
        <taxon>Pseudomonadota</taxon>
        <taxon>Betaproteobacteria</taxon>
        <taxon>Burkholderiales</taxon>
        <taxon>Comamonadaceae</taxon>
        <taxon>Polaromonas</taxon>
    </lineage>
</organism>
<dbReference type="HOGENOM" id="CLU_318035_0_0_4"/>
<keyword evidence="2" id="KW-0378">Hydrolase</keyword>
<dbReference type="InterPro" id="IPR011604">
    <property type="entry name" value="PDDEXK-like_dom_sf"/>
</dbReference>
<keyword evidence="2" id="KW-0547">Nucleotide-binding</keyword>
<keyword evidence="2" id="KW-0067">ATP-binding</keyword>
<evidence type="ECO:0000313" key="2">
    <source>
        <dbReference type="EMBL" id="ABM37502.1"/>
    </source>
</evidence>
<dbReference type="KEGG" id="pna:Pnap_2194"/>
<dbReference type="EMBL" id="CP000529">
    <property type="protein sequence ID" value="ABM37502.1"/>
    <property type="molecule type" value="Genomic_DNA"/>
</dbReference>